<organism evidence="2 3">
    <name type="scientific">Rhizoctonia solani 123E</name>
    <dbReference type="NCBI Taxonomy" id="1423351"/>
    <lineage>
        <taxon>Eukaryota</taxon>
        <taxon>Fungi</taxon>
        <taxon>Dikarya</taxon>
        <taxon>Basidiomycota</taxon>
        <taxon>Agaricomycotina</taxon>
        <taxon>Agaricomycetes</taxon>
        <taxon>Cantharellales</taxon>
        <taxon>Ceratobasidiaceae</taxon>
        <taxon>Rhizoctonia</taxon>
    </lineage>
</organism>
<gene>
    <name evidence="2" type="ORF">V565_003140</name>
</gene>
<dbReference type="SUPFAM" id="SSF82199">
    <property type="entry name" value="SET domain"/>
    <property type="match status" value="1"/>
</dbReference>
<dbReference type="InterPro" id="IPR053201">
    <property type="entry name" value="Flavunoidine_N-MTase"/>
</dbReference>
<comment type="caution">
    <text evidence="2">The sequence shown here is derived from an EMBL/GenBank/DDBJ whole genome shotgun (WGS) entry which is preliminary data.</text>
</comment>
<dbReference type="PROSITE" id="PS50280">
    <property type="entry name" value="SET"/>
    <property type="match status" value="1"/>
</dbReference>
<protein>
    <submittedName>
        <fullName evidence="2">Putative galactose-proton symport protein</fullName>
    </submittedName>
</protein>
<accession>A0A074SD13</accession>
<feature type="domain" description="SET" evidence="1">
    <location>
        <begin position="3"/>
        <end position="113"/>
    </location>
</feature>
<dbReference type="Gene3D" id="2.170.270.10">
    <property type="entry name" value="SET domain"/>
    <property type="match status" value="1"/>
</dbReference>
<dbReference type="EMBL" id="AZST01000004">
    <property type="protein sequence ID" value="KEP55550.1"/>
    <property type="molecule type" value="Genomic_DNA"/>
</dbReference>
<name>A0A074SD13_9AGAM</name>
<proteinExistence type="predicted"/>
<dbReference type="CDD" id="cd20071">
    <property type="entry name" value="SET_SMYD"/>
    <property type="match status" value="1"/>
</dbReference>
<sequence>MAVNPELLQYPDVVKVHLQPGAFNSGLLAVKHFKAGQIIIRLSDTTHTTKSWSSVQSGIEPGDHIELNSVLVYVNHSCSPNTAFDLSSSNKAEWNFRALRDIQPGEELTFFYPSTEWDMDQGFLCRCQAKNCLGYIRGAKDLSRAQVAERGFISAYISRLFDRRDTRRI</sequence>
<dbReference type="Pfam" id="PF00856">
    <property type="entry name" value="SET"/>
    <property type="match status" value="1"/>
</dbReference>
<evidence type="ECO:0000259" key="1">
    <source>
        <dbReference type="PROSITE" id="PS50280"/>
    </source>
</evidence>
<dbReference type="STRING" id="1423351.A0A074SD13"/>
<dbReference type="AlphaFoldDB" id="A0A074SD13"/>
<dbReference type="HOGENOM" id="CLU_073382_3_0_1"/>
<keyword evidence="3" id="KW-1185">Reference proteome</keyword>
<reference evidence="2 3" key="1">
    <citation type="submission" date="2013-12" db="EMBL/GenBank/DDBJ databases">
        <authorList>
            <person name="Cubeta M."/>
            <person name="Pakala S."/>
            <person name="Fedorova N."/>
            <person name="Thomas E."/>
            <person name="Dean R."/>
            <person name="Jabaji S."/>
            <person name="Neate S."/>
            <person name="Toda T."/>
            <person name="Tavantzis S."/>
            <person name="Vilgalys R."/>
            <person name="Bharathan N."/>
            <person name="Pakala S."/>
            <person name="Losada L.S."/>
            <person name="Zafar N."/>
            <person name="Nierman W."/>
        </authorList>
    </citation>
    <scope>NUCLEOTIDE SEQUENCE [LARGE SCALE GENOMIC DNA]</scope>
    <source>
        <strain evidence="2 3">123E</strain>
    </source>
</reference>
<dbReference type="PANTHER" id="PTHR12350:SF19">
    <property type="entry name" value="SET DOMAIN-CONTAINING PROTEIN"/>
    <property type="match status" value="1"/>
</dbReference>
<dbReference type="Proteomes" id="UP000027456">
    <property type="component" value="Unassembled WGS sequence"/>
</dbReference>
<evidence type="ECO:0000313" key="3">
    <source>
        <dbReference type="Proteomes" id="UP000027456"/>
    </source>
</evidence>
<dbReference type="InterPro" id="IPR001214">
    <property type="entry name" value="SET_dom"/>
</dbReference>
<dbReference type="InterPro" id="IPR046341">
    <property type="entry name" value="SET_dom_sf"/>
</dbReference>
<dbReference type="PANTHER" id="PTHR12350">
    <property type="entry name" value="HISTONE-LYSINE N-METHYLTRANSFERASE-RELATED"/>
    <property type="match status" value="1"/>
</dbReference>
<dbReference type="OrthoDB" id="5984008at2759"/>
<evidence type="ECO:0000313" key="2">
    <source>
        <dbReference type="EMBL" id="KEP55550.1"/>
    </source>
</evidence>